<protein>
    <submittedName>
        <fullName evidence="1">Uncharacterized protein</fullName>
    </submittedName>
</protein>
<reference evidence="1 2" key="1">
    <citation type="submission" date="2018-02" db="EMBL/GenBank/DDBJ databases">
        <authorList>
            <person name="Skraban J."/>
            <person name="Trcek J."/>
        </authorList>
    </citation>
    <scope>NUCLEOTIDE SEQUENCE [LARGE SCALE GENOMIC DNA]</scope>
    <source>
        <strain evidence="1 2">AV446</strain>
    </source>
</reference>
<gene>
    <name evidence="1" type="ORF">C3920_09540</name>
</gene>
<accession>A0ABX5P1A9</accession>
<dbReference type="Proteomes" id="UP000248116">
    <property type="component" value="Unassembled WGS sequence"/>
</dbReference>
<proteinExistence type="predicted"/>
<organism evidence="1 2">
    <name type="scientific">Novacetimonas pomaceti</name>
    <dbReference type="NCBI Taxonomy" id="2021998"/>
    <lineage>
        <taxon>Bacteria</taxon>
        <taxon>Pseudomonadati</taxon>
        <taxon>Pseudomonadota</taxon>
        <taxon>Alphaproteobacteria</taxon>
        <taxon>Acetobacterales</taxon>
        <taxon>Acetobacteraceae</taxon>
        <taxon>Novacetimonas</taxon>
    </lineage>
</organism>
<comment type="caution">
    <text evidence="1">The sequence shown here is derived from an EMBL/GenBank/DDBJ whole genome shotgun (WGS) entry which is preliminary data.</text>
</comment>
<evidence type="ECO:0000313" key="1">
    <source>
        <dbReference type="EMBL" id="PYD47527.1"/>
    </source>
</evidence>
<name>A0ABX5P1A9_9PROT</name>
<sequence>MALLANIFKFTGPHVQGHTYMRDMTVTNASAWGDYASGWRIFHEMVAKQRESGSILRHA</sequence>
<dbReference type="EMBL" id="PRCW01000070">
    <property type="protein sequence ID" value="PYD47527.1"/>
    <property type="molecule type" value="Genomic_DNA"/>
</dbReference>
<evidence type="ECO:0000313" key="2">
    <source>
        <dbReference type="Proteomes" id="UP000248116"/>
    </source>
</evidence>
<keyword evidence="2" id="KW-1185">Reference proteome</keyword>